<feature type="non-terminal residue" evidence="7">
    <location>
        <position position="394"/>
    </location>
</feature>
<dbReference type="InterPro" id="IPR000719">
    <property type="entry name" value="Prot_kinase_dom"/>
</dbReference>
<dbReference type="InterPro" id="IPR011009">
    <property type="entry name" value="Kinase-like_dom_sf"/>
</dbReference>
<keyword evidence="2" id="KW-0963">Cytoplasm</keyword>
<dbReference type="GO" id="GO:0004674">
    <property type="term" value="F:protein serine/threonine kinase activity"/>
    <property type="evidence" value="ECO:0007669"/>
    <property type="project" value="UniProtKB-KW"/>
</dbReference>
<dbReference type="GO" id="GO:0005737">
    <property type="term" value="C:cytoplasm"/>
    <property type="evidence" value="ECO:0007669"/>
    <property type="project" value="UniProtKB-SubCell"/>
</dbReference>
<dbReference type="SUPFAM" id="SSF56112">
    <property type="entry name" value="Protein kinase-like (PK-like)"/>
    <property type="match status" value="1"/>
</dbReference>
<protein>
    <submittedName>
        <fullName evidence="7">Dual serine/threonine and tyrosine protein kinase</fullName>
    </submittedName>
</protein>
<dbReference type="GO" id="GO:0005524">
    <property type="term" value="F:ATP binding"/>
    <property type="evidence" value="ECO:0007669"/>
    <property type="project" value="InterPro"/>
</dbReference>
<name>A0A0L7LG79_OPEBR</name>
<dbReference type="GO" id="GO:0045743">
    <property type="term" value="P:positive regulation of fibroblast growth factor receptor signaling pathway"/>
    <property type="evidence" value="ECO:0007669"/>
    <property type="project" value="TreeGrafter"/>
</dbReference>
<keyword evidence="5 7" id="KW-0418">Kinase</keyword>
<evidence type="ECO:0000256" key="1">
    <source>
        <dbReference type="ARBA" id="ARBA00004496"/>
    </source>
</evidence>
<evidence type="ECO:0000256" key="2">
    <source>
        <dbReference type="ARBA" id="ARBA00022490"/>
    </source>
</evidence>
<dbReference type="PANTHER" id="PTHR46392">
    <property type="entry name" value="DUAL SERINE/THREONINE AND TYROSINE PROTEIN KINASE"/>
    <property type="match status" value="1"/>
</dbReference>
<keyword evidence="3" id="KW-0723">Serine/threonine-protein kinase</keyword>
<keyword evidence="4" id="KW-0808">Transferase</keyword>
<sequence length="394" mass="43337">MAYLGCWEYGFEVPDSEFTKLLWLNKGVTLELIREIEPYLPKKSSDMKTSSKVSSKYTEFLCAWLLPKGESDACCVLSAAWRRQVALHAAHSLSAHRTARIISAQILERLSVAHEKYQSALSSLETALASRLHHTEDIKLAIRKKYVSAFILCRGQYGVVYAAKGGWGGHAPVAIKSVLPADERHYHELAMEFFYTRPHTVVYAARGGHAPVAIKSVLPADKRHYHELAMEFFYTRSIPAHPRIVRLFGSIVQKGGMEGGGRSVLLVSERAVRDLHAAVRAGLSLATRMRIACDIIQDAQCRASLSDLGFCSYGALMSGSVSVLHYIKLKNVLLDAQCRASLSDLGFCSYGALMSGSVSVLHYIKLKNVLLDAQCRASLSDLGFCSYGALMSGS</sequence>
<reference evidence="7 8" key="1">
    <citation type="journal article" date="2015" name="Genome Biol. Evol.">
        <title>The genome of winter moth (Operophtera brumata) provides a genomic perspective on sexual dimorphism and phenology.</title>
        <authorList>
            <person name="Derks M.F."/>
            <person name="Smit S."/>
            <person name="Salis L."/>
            <person name="Schijlen E."/>
            <person name="Bossers A."/>
            <person name="Mateman C."/>
            <person name="Pijl A.S."/>
            <person name="de Ridder D."/>
            <person name="Groenen M.A."/>
            <person name="Visser M.E."/>
            <person name="Megens H.J."/>
        </authorList>
    </citation>
    <scope>NUCLEOTIDE SEQUENCE [LARGE SCALE GENOMIC DNA]</scope>
    <source>
        <strain evidence="7">WM2013NL</strain>
        <tissue evidence="7">Head and thorax</tissue>
    </source>
</reference>
<dbReference type="AlphaFoldDB" id="A0A0L7LG79"/>
<comment type="subcellular location">
    <subcellularLocation>
        <location evidence="1">Cytoplasm</location>
    </subcellularLocation>
</comment>
<evidence type="ECO:0000256" key="3">
    <source>
        <dbReference type="ARBA" id="ARBA00022527"/>
    </source>
</evidence>
<evidence type="ECO:0000256" key="4">
    <source>
        <dbReference type="ARBA" id="ARBA00022679"/>
    </source>
</evidence>
<dbReference type="GO" id="GO:0044344">
    <property type="term" value="P:cellular response to fibroblast growth factor stimulus"/>
    <property type="evidence" value="ECO:0007669"/>
    <property type="project" value="TreeGrafter"/>
</dbReference>
<evidence type="ECO:0000256" key="5">
    <source>
        <dbReference type="ARBA" id="ARBA00022777"/>
    </source>
</evidence>
<dbReference type="STRING" id="104452.A0A0L7LG79"/>
<dbReference type="Proteomes" id="UP000037510">
    <property type="component" value="Unassembled WGS sequence"/>
</dbReference>
<keyword evidence="8" id="KW-1185">Reference proteome</keyword>
<dbReference type="GO" id="GO:0043066">
    <property type="term" value="P:negative regulation of apoptotic process"/>
    <property type="evidence" value="ECO:0007669"/>
    <property type="project" value="TreeGrafter"/>
</dbReference>
<dbReference type="PANTHER" id="PTHR46392:SF1">
    <property type="entry name" value="DUAL SERINE_THREONINE AND TYROSINE PROTEIN KINASE"/>
    <property type="match status" value="1"/>
</dbReference>
<comment type="caution">
    <text evidence="7">The sequence shown here is derived from an EMBL/GenBank/DDBJ whole genome shotgun (WGS) entry which is preliminary data.</text>
</comment>
<feature type="domain" description="Protein kinase" evidence="6">
    <location>
        <begin position="146"/>
        <end position="394"/>
    </location>
</feature>
<accession>A0A0L7LG79</accession>
<evidence type="ECO:0000259" key="6">
    <source>
        <dbReference type="PROSITE" id="PS50011"/>
    </source>
</evidence>
<dbReference type="Gene3D" id="1.10.510.10">
    <property type="entry name" value="Transferase(Phosphotransferase) domain 1"/>
    <property type="match status" value="1"/>
</dbReference>
<evidence type="ECO:0000313" key="7">
    <source>
        <dbReference type="EMBL" id="KOB74191.1"/>
    </source>
</evidence>
<dbReference type="PROSITE" id="PS50011">
    <property type="entry name" value="PROTEIN_KINASE_DOM"/>
    <property type="match status" value="1"/>
</dbReference>
<dbReference type="InterPro" id="IPR051302">
    <property type="entry name" value="Dual_SerThr-Tyr_Kinase"/>
</dbReference>
<organism evidence="7 8">
    <name type="scientific">Operophtera brumata</name>
    <name type="common">Winter moth</name>
    <name type="synonym">Phalaena brumata</name>
    <dbReference type="NCBI Taxonomy" id="104452"/>
    <lineage>
        <taxon>Eukaryota</taxon>
        <taxon>Metazoa</taxon>
        <taxon>Ecdysozoa</taxon>
        <taxon>Arthropoda</taxon>
        <taxon>Hexapoda</taxon>
        <taxon>Insecta</taxon>
        <taxon>Pterygota</taxon>
        <taxon>Neoptera</taxon>
        <taxon>Endopterygota</taxon>
        <taxon>Lepidoptera</taxon>
        <taxon>Glossata</taxon>
        <taxon>Ditrysia</taxon>
        <taxon>Geometroidea</taxon>
        <taxon>Geometridae</taxon>
        <taxon>Larentiinae</taxon>
        <taxon>Operophtera</taxon>
    </lineage>
</organism>
<evidence type="ECO:0000313" key="8">
    <source>
        <dbReference type="Proteomes" id="UP000037510"/>
    </source>
</evidence>
<dbReference type="EMBL" id="JTDY01001325">
    <property type="protein sequence ID" value="KOB74191.1"/>
    <property type="molecule type" value="Genomic_DNA"/>
</dbReference>
<gene>
    <name evidence="7" type="ORF">OBRU01_09526</name>
</gene>
<proteinExistence type="predicted"/>
<dbReference type="GO" id="GO:0070374">
    <property type="term" value="P:positive regulation of ERK1 and ERK2 cascade"/>
    <property type="evidence" value="ECO:0007669"/>
    <property type="project" value="TreeGrafter"/>
</dbReference>